<dbReference type="Pfam" id="PF07521">
    <property type="entry name" value="RMMBL"/>
    <property type="match status" value="1"/>
</dbReference>
<dbReference type="GO" id="GO:0016787">
    <property type="term" value="F:hydrolase activity"/>
    <property type="evidence" value="ECO:0007669"/>
    <property type="project" value="UniProtKB-KW"/>
</dbReference>
<evidence type="ECO:0000313" key="3">
    <source>
        <dbReference type="EMBL" id="MBC5688197.1"/>
    </source>
</evidence>
<evidence type="ECO:0000256" key="1">
    <source>
        <dbReference type="ARBA" id="ARBA00022801"/>
    </source>
</evidence>
<dbReference type="InterPro" id="IPR011108">
    <property type="entry name" value="RMMBL"/>
</dbReference>
<dbReference type="PANTHER" id="PTHR11203">
    <property type="entry name" value="CLEAVAGE AND POLYADENYLATION SPECIFICITY FACTOR FAMILY MEMBER"/>
    <property type="match status" value="1"/>
</dbReference>
<sequence>MTSESAAVLEDMAMDCAEINQRDVLLINNQHSKNYPPLYTENNVELMLNYVYEYPINSLIKIDEELSFELVPSGHLLGSCQIMLYITIDNAKKSILVTGDIGNKQVKNRFVGEYQQVRSADLVIGEATYGDKPTLKTGKKERRNDLEKFKSIIDTQIKELNGRVIIPCFAQSRIQQLSLMVYQMYKDSEWKPKTYIDSPLSIKIFNDYQKCLSGKDKEDFDEMLESNFLTFIKESEDSKYLVASNEPCLILSTSGMCQVGRIRHHLKRCIPDPNATCLFVGFCTDGSLGAILKDDTRTSITIDQKEYPCRCAVYNLKSMSGHSPFNQLVENYTEINCNKIVLHHGSSKAKDTLKKALEKEFAKKCKSTRVIIANSSLKFNL</sequence>
<dbReference type="SMART" id="SM01027">
    <property type="entry name" value="Beta-Casp"/>
    <property type="match status" value="1"/>
</dbReference>
<name>A0A923LHF3_9FIRM</name>
<keyword evidence="4" id="KW-1185">Reference proteome</keyword>
<dbReference type="PANTHER" id="PTHR11203:SF37">
    <property type="entry name" value="INTEGRATOR COMPLEX SUBUNIT 11"/>
    <property type="match status" value="1"/>
</dbReference>
<dbReference type="EMBL" id="JACOPF010000001">
    <property type="protein sequence ID" value="MBC5688197.1"/>
    <property type="molecule type" value="Genomic_DNA"/>
</dbReference>
<dbReference type="InterPro" id="IPR036866">
    <property type="entry name" value="RibonucZ/Hydroxyglut_hydro"/>
</dbReference>
<dbReference type="Proteomes" id="UP000652477">
    <property type="component" value="Unassembled WGS sequence"/>
</dbReference>
<evidence type="ECO:0000259" key="2">
    <source>
        <dbReference type="SMART" id="SM01027"/>
    </source>
</evidence>
<comment type="caution">
    <text evidence="3">The sequence shown here is derived from an EMBL/GenBank/DDBJ whole genome shotgun (WGS) entry which is preliminary data.</text>
</comment>
<dbReference type="InterPro" id="IPR050698">
    <property type="entry name" value="MBL"/>
</dbReference>
<dbReference type="AlphaFoldDB" id="A0A923LHF3"/>
<dbReference type="SUPFAM" id="SSF56281">
    <property type="entry name" value="Metallo-hydrolase/oxidoreductase"/>
    <property type="match status" value="1"/>
</dbReference>
<protein>
    <recommendedName>
        <fullName evidence="2">Beta-Casp domain-containing protein</fullName>
    </recommendedName>
</protein>
<organism evidence="3 4">
    <name type="scientific">Mediterraneibacter hominis</name>
    <dbReference type="NCBI Taxonomy" id="2763054"/>
    <lineage>
        <taxon>Bacteria</taxon>
        <taxon>Bacillati</taxon>
        <taxon>Bacillota</taxon>
        <taxon>Clostridia</taxon>
        <taxon>Lachnospirales</taxon>
        <taxon>Lachnospiraceae</taxon>
        <taxon>Mediterraneibacter</taxon>
    </lineage>
</organism>
<evidence type="ECO:0000313" key="4">
    <source>
        <dbReference type="Proteomes" id="UP000652477"/>
    </source>
</evidence>
<gene>
    <name evidence="3" type="ORF">H8S37_04540</name>
</gene>
<keyword evidence="1" id="KW-0378">Hydrolase</keyword>
<dbReference type="Gene3D" id="3.40.50.10890">
    <property type="match status" value="1"/>
</dbReference>
<proteinExistence type="predicted"/>
<dbReference type="Pfam" id="PF10996">
    <property type="entry name" value="Beta-Casp"/>
    <property type="match status" value="1"/>
</dbReference>
<feature type="domain" description="Beta-Casp" evidence="2">
    <location>
        <begin position="174"/>
        <end position="292"/>
    </location>
</feature>
<dbReference type="Gene3D" id="3.60.15.10">
    <property type="entry name" value="Ribonuclease Z/Hydroxyacylglutathione hydrolase-like"/>
    <property type="match status" value="1"/>
</dbReference>
<accession>A0A923LHF3</accession>
<dbReference type="GO" id="GO:0004521">
    <property type="term" value="F:RNA endonuclease activity"/>
    <property type="evidence" value="ECO:0007669"/>
    <property type="project" value="TreeGrafter"/>
</dbReference>
<dbReference type="InterPro" id="IPR022712">
    <property type="entry name" value="Beta_Casp"/>
</dbReference>
<reference evidence="3" key="1">
    <citation type="submission" date="2020-08" db="EMBL/GenBank/DDBJ databases">
        <title>Genome public.</title>
        <authorList>
            <person name="Liu C."/>
            <person name="Sun Q."/>
        </authorList>
    </citation>
    <scope>NUCLEOTIDE SEQUENCE</scope>
    <source>
        <strain evidence="3">NSJ-55</strain>
    </source>
</reference>